<accession>A0ABU3WRP2</accession>
<dbReference type="InterPro" id="IPR005693">
    <property type="entry name" value="Mce"/>
</dbReference>
<evidence type="ECO:0000259" key="3">
    <source>
        <dbReference type="Pfam" id="PF11887"/>
    </source>
</evidence>
<dbReference type="InterPro" id="IPR024516">
    <property type="entry name" value="Mce_C"/>
</dbReference>
<dbReference type="RefSeq" id="WP_072810232.1">
    <property type="nucleotide sequence ID" value="NZ_JAHWLX010000095.1"/>
</dbReference>
<feature type="domain" description="Mammalian cell entry C-terminal" evidence="3">
    <location>
        <begin position="142"/>
        <end position="324"/>
    </location>
</feature>
<keyword evidence="1" id="KW-1133">Transmembrane helix</keyword>
<reference evidence="4 5" key="1">
    <citation type="submission" date="2019-10" db="EMBL/GenBank/DDBJ databases">
        <title>Draft Genome Assembly of Rhodococcus zopfii DSM44189.</title>
        <authorList>
            <person name="Sutton J.M."/>
            <person name="Akob D.M."/>
            <person name="Bushman T.J."/>
        </authorList>
    </citation>
    <scope>NUCLEOTIDE SEQUENCE [LARGE SCALE GENOMIC DNA]</scope>
    <source>
        <strain evidence="4 5">DSM 44189</strain>
    </source>
</reference>
<sequence length="349" mass="37548">MFLVRLIDVFVGALEFLFGFGRRQNTSHMPLVLGTIGIVVIIVGLGAAIGIPRFWYQARTDPYTAEFANAAGLATGDPVYVAGVPAGRVENIVLAGDHVDVEFRLDDNRTVGNTSTASVRLETVLGKRYLDVRPGGVDDGADTIPLDRTTVPYSLDEVGAGAERVSQELDLDAMEQMMTTLSQVMPSDSGQIERTLTGISAASAAFGRHSEQFDQLLEMSRRLSVMAVDQQDSLVETAVDARTLVQTMSVRKEMLTGLANNLRTVIATLSQTFTENREEADRLVANLTAVTATLQRNSDDIAALMTQLPPALRTVTDATGNGTWADVTTPAAVLPDNLLCAIGVMQECR</sequence>
<evidence type="ECO:0000256" key="1">
    <source>
        <dbReference type="SAM" id="Phobius"/>
    </source>
</evidence>
<dbReference type="EMBL" id="WBMO01000001">
    <property type="protein sequence ID" value="MDV2476269.1"/>
    <property type="molecule type" value="Genomic_DNA"/>
</dbReference>
<keyword evidence="5" id="KW-1185">Reference proteome</keyword>
<proteinExistence type="predicted"/>
<comment type="caution">
    <text evidence="4">The sequence shown here is derived from an EMBL/GenBank/DDBJ whole genome shotgun (WGS) entry which is preliminary data.</text>
</comment>
<evidence type="ECO:0000313" key="4">
    <source>
        <dbReference type="EMBL" id="MDV2476269.1"/>
    </source>
</evidence>
<dbReference type="InterPro" id="IPR003399">
    <property type="entry name" value="Mce/MlaD"/>
</dbReference>
<dbReference type="Pfam" id="PF02470">
    <property type="entry name" value="MlaD"/>
    <property type="match status" value="1"/>
</dbReference>
<dbReference type="Pfam" id="PF11887">
    <property type="entry name" value="Mce4_CUP1"/>
    <property type="match status" value="1"/>
</dbReference>
<dbReference type="Proteomes" id="UP001275440">
    <property type="component" value="Unassembled WGS sequence"/>
</dbReference>
<dbReference type="PRINTS" id="PR01782">
    <property type="entry name" value="MCEVIRFACTOR"/>
</dbReference>
<keyword evidence="1" id="KW-0812">Transmembrane</keyword>
<dbReference type="PANTHER" id="PTHR33371">
    <property type="entry name" value="INTERMEMBRANE PHOSPHOLIPID TRANSPORT SYSTEM BINDING PROTEIN MLAD-RELATED"/>
    <property type="match status" value="1"/>
</dbReference>
<keyword evidence="1" id="KW-0472">Membrane</keyword>
<feature type="transmembrane region" description="Helical" evidence="1">
    <location>
        <begin position="31"/>
        <end position="56"/>
    </location>
</feature>
<dbReference type="InterPro" id="IPR052336">
    <property type="entry name" value="MlaD_Phospholipid_Transporter"/>
</dbReference>
<evidence type="ECO:0000259" key="2">
    <source>
        <dbReference type="Pfam" id="PF02470"/>
    </source>
</evidence>
<dbReference type="PANTHER" id="PTHR33371:SF18">
    <property type="entry name" value="MCE-FAMILY PROTEIN MCE3C"/>
    <property type="match status" value="1"/>
</dbReference>
<gene>
    <name evidence="4" type="ORF">F8M49_14610</name>
</gene>
<organism evidence="4 5">
    <name type="scientific">Rhodococcus zopfii</name>
    <dbReference type="NCBI Taxonomy" id="43772"/>
    <lineage>
        <taxon>Bacteria</taxon>
        <taxon>Bacillati</taxon>
        <taxon>Actinomycetota</taxon>
        <taxon>Actinomycetes</taxon>
        <taxon>Mycobacteriales</taxon>
        <taxon>Nocardiaceae</taxon>
        <taxon>Rhodococcus</taxon>
    </lineage>
</organism>
<name>A0ABU3WRP2_9NOCA</name>
<evidence type="ECO:0000313" key="5">
    <source>
        <dbReference type="Proteomes" id="UP001275440"/>
    </source>
</evidence>
<feature type="domain" description="Mce/MlaD" evidence="2">
    <location>
        <begin position="60"/>
        <end position="135"/>
    </location>
</feature>
<protein>
    <submittedName>
        <fullName evidence="4">MCE family protein</fullName>
    </submittedName>
</protein>
<dbReference type="NCBIfam" id="TIGR00996">
    <property type="entry name" value="Mtu_fam_mce"/>
    <property type="match status" value="1"/>
</dbReference>